<evidence type="ECO:0000313" key="1">
    <source>
        <dbReference type="EMBL" id="MFC3861024.1"/>
    </source>
</evidence>
<dbReference type="Proteomes" id="UP001595748">
    <property type="component" value="Unassembled WGS sequence"/>
</dbReference>
<organism evidence="1 2">
    <name type="scientific">Deinococcus antarcticus</name>
    <dbReference type="NCBI Taxonomy" id="1298767"/>
    <lineage>
        <taxon>Bacteria</taxon>
        <taxon>Thermotogati</taxon>
        <taxon>Deinococcota</taxon>
        <taxon>Deinococci</taxon>
        <taxon>Deinococcales</taxon>
        <taxon>Deinococcaceae</taxon>
        <taxon>Deinococcus</taxon>
    </lineage>
</organism>
<proteinExistence type="predicted"/>
<evidence type="ECO:0008006" key="3">
    <source>
        <dbReference type="Google" id="ProtNLM"/>
    </source>
</evidence>
<name>A0ABV8A5R1_9DEIO</name>
<dbReference type="RefSeq" id="WP_380077514.1">
    <property type="nucleotide sequence ID" value="NZ_JBHRZF010000116.1"/>
</dbReference>
<accession>A0ABV8A5R1</accession>
<gene>
    <name evidence="1" type="ORF">ACFOPQ_09650</name>
</gene>
<evidence type="ECO:0000313" key="2">
    <source>
        <dbReference type="Proteomes" id="UP001595748"/>
    </source>
</evidence>
<reference evidence="2" key="1">
    <citation type="journal article" date="2019" name="Int. J. Syst. Evol. Microbiol.">
        <title>The Global Catalogue of Microorganisms (GCM) 10K type strain sequencing project: providing services to taxonomists for standard genome sequencing and annotation.</title>
        <authorList>
            <consortium name="The Broad Institute Genomics Platform"/>
            <consortium name="The Broad Institute Genome Sequencing Center for Infectious Disease"/>
            <person name="Wu L."/>
            <person name="Ma J."/>
        </authorList>
    </citation>
    <scope>NUCLEOTIDE SEQUENCE [LARGE SCALE GENOMIC DNA]</scope>
    <source>
        <strain evidence="2">CCTCC AB 2013263</strain>
    </source>
</reference>
<sequence>MTDAETLFNLDDLALFKVSAEETDPSSRVPEAGKTEKYLRLSKILKGIPASETFLILKHWDAAIMAGTVRAVPYKGHTFSKAIIDETGLERAAELQDELVEMTPAFETWLAQQREEARYAVMPYHGEIATTPDRLKRNEDDFERLVQARVQRLQGNQPGRKSGRKQA</sequence>
<protein>
    <recommendedName>
        <fullName evidence="3">Tail assembly chaperone</fullName>
    </recommendedName>
</protein>
<keyword evidence="2" id="KW-1185">Reference proteome</keyword>
<comment type="caution">
    <text evidence="1">The sequence shown here is derived from an EMBL/GenBank/DDBJ whole genome shotgun (WGS) entry which is preliminary data.</text>
</comment>
<dbReference type="EMBL" id="JBHRZF010000116">
    <property type="protein sequence ID" value="MFC3861024.1"/>
    <property type="molecule type" value="Genomic_DNA"/>
</dbReference>